<dbReference type="Proteomes" id="UP000198460">
    <property type="component" value="Unassembled WGS sequence"/>
</dbReference>
<name>A0A238H378_9BURK</name>
<gene>
    <name evidence="1" type="ORF">BSIN_2501</name>
</gene>
<accession>A0A238H378</accession>
<sequence length="54" mass="5805">MHRGTERAAIVTSPIPRLAKTTCVTLPEVNRPARLGADGNRATPRGVCKDFNGM</sequence>
<proteinExistence type="predicted"/>
<evidence type="ECO:0000313" key="1">
    <source>
        <dbReference type="EMBL" id="SMF99483.1"/>
    </source>
</evidence>
<protein>
    <submittedName>
        <fullName evidence="1">Uncharacterized protein</fullName>
    </submittedName>
</protein>
<organism evidence="1 2">
    <name type="scientific">Burkholderia singularis</name>
    <dbReference type="NCBI Taxonomy" id="1503053"/>
    <lineage>
        <taxon>Bacteria</taxon>
        <taxon>Pseudomonadati</taxon>
        <taxon>Pseudomonadota</taxon>
        <taxon>Betaproteobacteria</taxon>
        <taxon>Burkholderiales</taxon>
        <taxon>Burkholderiaceae</taxon>
        <taxon>Burkholderia</taxon>
        <taxon>pseudomallei group</taxon>
    </lineage>
</organism>
<dbReference type="EMBL" id="FXAN01000041">
    <property type="protein sequence ID" value="SMF99483.1"/>
    <property type="molecule type" value="Genomic_DNA"/>
</dbReference>
<reference evidence="1 2" key="1">
    <citation type="submission" date="2017-04" db="EMBL/GenBank/DDBJ databases">
        <authorList>
            <person name="Afonso C.L."/>
            <person name="Miller P.J."/>
            <person name="Scott M.A."/>
            <person name="Spackman E."/>
            <person name="Goraichik I."/>
            <person name="Dimitrov K.M."/>
            <person name="Suarez D.L."/>
            <person name="Swayne D.E."/>
        </authorList>
    </citation>
    <scope>NUCLEOTIDE SEQUENCE [LARGE SCALE GENOMIC DNA]</scope>
    <source>
        <strain evidence="1">LMG 28154</strain>
    </source>
</reference>
<dbReference type="AlphaFoldDB" id="A0A238H378"/>
<evidence type="ECO:0000313" key="2">
    <source>
        <dbReference type="Proteomes" id="UP000198460"/>
    </source>
</evidence>